<dbReference type="EMBL" id="BOPV01000001">
    <property type="protein sequence ID" value="GIL40713.1"/>
    <property type="molecule type" value="Genomic_DNA"/>
</dbReference>
<protein>
    <submittedName>
        <fullName evidence="2">Pyridine nucleotide-disulfide oxidoreductase</fullName>
    </submittedName>
</protein>
<dbReference type="InterPro" id="IPR052189">
    <property type="entry name" value="L-asp_N-monooxygenase_NS-form"/>
</dbReference>
<sequence>MRIVILGAGYSGTALALELVRSRPHLRPTLVESSARFGPGLAYGAAEERHALNVRAGRMGAFADAPNDFARWAIGTADDVFAPRPAYGRYLEALLEAAHERVERVAGRAVAITPAGNEFTVRLADGRTLAADHVVLALGNPAPARPRFADAFGEYWVNDPWDAVARNKLAGRDGAILVLGTGLTMVDVVQSLRAAGHRAPLIALSRRGLLPNIHRAPRAWPPFLDDMHGAPLAKIVRRVRDEVDRAATQGVDWRQVLEGARPSVQALWRAADPATRKRFLRWLRPYWDVHRHRLPRVPAVHVTRLRRSGVLRIEAGRIIAAERARDSVRLTVALRGGGEIEHRVAGGINCTGPDHDYARSEDPLLQQLLRDRMIACDPFGLGLVVDTAWRVVDGLGKAQPQISALGPPTRGAVWEITSVPDIREQVAELADRLLADVPA</sequence>
<keyword evidence="3" id="KW-1185">Reference proteome</keyword>
<dbReference type="Pfam" id="PF13454">
    <property type="entry name" value="NAD_binding_9"/>
    <property type="match status" value="1"/>
</dbReference>
<accession>A0A8S8XB70</accession>
<dbReference type="Proteomes" id="UP000681075">
    <property type="component" value="Unassembled WGS sequence"/>
</dbReference>
<dbReference type="InterPro" id="IPR036188">
    <property type="entry name" value="FAD/NAD-bd_sf"/>
</dbReference>
<dbReference type="InterPro" id="IPR038732">
    <property type="entry name" value="HpyO/CreE_NAD-binding"/>
</dbReference>
<dbReference type="AlphaFoldDB" id="A0A8S8XB70"/>
<gene>
    <name evidence="2" type="ORF">TMPK1_29500</name>
</gene>
<comment type="caution">
    <text evidence="2">The sequence shown here is derived from an EMBL/GenBank/DDBJ whole genome shotgun (WGS) entry which is preliminary data.</text>
</comment>
<dbReference type="Gene3D" id="3.50.50.60">
    <property type="entry name" value="FAD/NAD(P)-binding domain"/>
    <property type="match status" value="1"/>
</dbReference>
<reference evidence="2" key="1">
    <citation type="submission" date="2021-02" db="EMBL/GenBank/DDBJ databases">
        <title>Genome sequence of Rhodospirillales sp. strain TMPK1 isolated from soil.</title>
        <authorList>
            <person name="Nakai R."/>
            <person name="Kusada H."/>
            <person name="Tamaki H."/>
        </authorList>
    </citation>
    <scope>NUCLEOTIDE SEQUENCE</scope>
    <source>
        <strain evidence="2">TMPK1</strain>
    </source>
</reference>
<evidence type="ECO:0000313" key="2">
    <source>
        <dbReference type="EMBL" id="GIL40713.1"/>
    </source>
</evidence>
<dbReference type="RefSeq" id="WP_420243889.1">
    <property type="nucleotide sequence ID" value="NZ_BOPV01000001.1"/>
</dbReference>
<dbReference type="PANTHER" id="PTHR40254:SF1">
    <property type="entry name" value="BLR0577 PROTEIN"/>
    <property type="match status" value="1"/>
</dbReference>
<dbReference type="SUPFAM" id="SSF51905">
    <property type="entry name" value="FAD/NAD(P)-binding domain"/>
    <property type="match status" value="1"/>
</dbReference>
<evidence type="ECO:0000313" key="3">
    <source>
        <dbReference type="Proteomes" id="UP000681075"/>
    </source>
</evidence>
<evidence type="ECO:0000259" key="1">
    <source>
        <dbReference type="Pfam" id="PF13454"/>
    </source>
</evidence>
<name>A0A8S8XB70_9PROT</name>
<proteinExistence type="predicted"/>
<dbReference type="PANTHER" id="PTHR40254">
    <property type="entry name" value="BLR0577 PROTEIN"/>
    <property type="match status" value="1"/>
</dbReference>
<organism evidence="2 3">
    <name type="scientific">Roseiterribacter gracilis</name>
    <dbReference type="NCBI Taxonomy" id="2812848"/>
    <lineage>
        <taxon>Bacteria</taxon>
        <taxon>Pseudomonadati</taxon>
        <taxon>Pseudomonadota</taxon>
        <taxon>Alphaproteobacteria</taxon>
        <taxon>Rhodospirillales</taxon>
        <taxon>Roseiterribacteraceae</taxon>
        <taxon>Roseiterribacter</taxon>
    </lineage>
</organism>
<feature type="domain" description="FAD-dependent urate hydroxylase HpyO/Asp monooxygenase CreE-like FAD/NAD(P)-binding" evidence="1">
    <location>
        <begin position="4"/>
        <end position="140"/>
    </location>
</feature>